<dbReference type="PRINTS" id="PR00039">
    <property type="entry name" value="HTHLYSR"/>
</dbReference>
<dbReference type="Gene3D" id="1.10.10.10">
    <property type="entry name" value="Winged helix-like DNA-binding domain superfamily/Winged helix DNA-binding domain"/>
    <property type="match status" value="1"/>
</dbReference>
<dbReference type="Pfam" id="PF03466">
    <property type="entry name" value="LysR_substrate"/>
    <property type="match status" value="1"/>
</dbReference>
<name>A0AA48GUA0_9BACT</name>
<dbReference type="RefSeq" id="WP_316413166.1">
    <property type="nucleotide sequence ID" value="NZ_AP027080.1"/>
</dbReference>
<dbReference type="InterPro" id="IPR036390">
    <property type="entry name" value="WH_DNA-bd_sf"/>
</dbReference>
<dbReference type="GO" id="GO:0000976">
    <property type="term" value="F:transcription cis-regulatory region binding"/>
    <property type="evidence" value="ECO:0007669"/>
    <property type="project" value="TreeGrafter"/>
</dbReference>
<dbReference type="SUPFAM" id="SSF53850">
    <property type="entry name" value="Periplasmic binding protein-like II"/>
    <property type="match status" value="1"/>
</dbReference>
<evidence type="ECO:0000313" key="7">
    <source>
        <dbReference type="Proteomes" id="UP001238179"/>
    </source>
</evidence>
<dbReference type="EMBL" id="AP027080">
    <property type="protein sequence ID" value="BDU74490.1"/>
    <property type="molecule type" value="Genomic_DNA"/>
</dbReference>
<dbReference type="AlphaFoldDB" id="A0AA48GUA0"/>
<dbReference type="PANTHER" id="PTHR30126">
    <property type="entry name" value="HTH-TYPE TRANSCRIPTIONAL REGULATOR"/>
    <property type="match status" value="1"/>
</dbReference>
<sequence length="297" mass="33447">MDFPELEVLISLAQEGSFSRAAERLNRSQPAVSQALRRLEDELDTPLLDRSSRKVTLTASGSALLDYALRMAQLRQDAFHTLENLRHFKRGVLRLAANESVSGYVLPPLVRAFRRAYQSIKIEVAHCPSSGIPALLMDQDVDFGFLSYAPVHKDLTTRLLFRDELALVLFPTHPLASHRMVDLEQLGRESFIAHHAQTPTRTHLLEFFARERVPLKIVMELSNLETIKDFVKAGEGIALIPRMCVKRELETGELVSPPVKGMAIGRDVRLVYRTSRSHSIAGRAFLDLVGREFPEAK</sequence>
<evidence type="ECO:0000256" key="4">
    <source>
        <dbReference type="ARBA" id="ARBA00023163"/>
    </source>
</evidence>
<evidence type="ECO:0000313" key="6">
    <source>
        <dbReference type="EMBL" id="BDU74490.1"/>
    </source>
</evidence>
<dbReference type="SUPFAM" id="SSF46785">
    <property type="entry name" value="Winged helix' DNA-binding domain"/>
    <property type="match status" value="1"/>
</dbReference>
<dbReference type="KEGG" id="msil:METEAL_36640"/>
<proteinExistence type="inferred from homology"/>
<dbReference type="CDD" id="cd05466">
    <property type="entry name" value="PBP2_LTTR_substrate"/>
    <property type="match status" value="1"/>
</dbReference>
<keyword evidence="2" id="KW-0805">Transcription regulation</keyword>
<dbReference type="PANTHER" id="PTHR30126:SF40">
    <property type="entry name" value="HTH-TYPE TRANSCRIPTIONAL REGULATOR GLTR"/>
    <property type="match status" value="1"/>
</dbReference>
<dbReference type="Proteomes" id="UP001238179">
    <property type="component" value="Chromosome"/>
</dbReference>
<comment type="similarity">
    <text evidence="1">Belongs to the LysR transcriptional regulatory family.</text>
</comment>
<dbReference type="InterPro" id="IPR000847">
    <property type="entry name" value="LysR_HTH_N"/>
</dbReference>
<dbReference type="PROSITE" id="PS50931">
    <property type="entry name" value="HTH_LYSR"/>
    <property type="match status" value="1"/>
</dbReference>
<dbReference type="FunFam" id="1.10.10.10:FF:000001">
    <property type="entry name" value="LysR family transcriptional regulator"/>
    <property type="match status" value="1"/>
</dbReference>
<feature type="domain" description="HTH lysR-type" evidence="5">
    <location>
        <begin position="1"/>
        <end position="58"/>
    </location>
</feature>
<dbReference type="InterPro" id="IPR005119">
    <property type="entry name" value="LysR_subst-bd"/>
</dbReference>
<dbReference type="Gene3D" id="3.40.190.290">
    <property type="match status" value="1"/>
</dbReference>
<accession>A0AA48GUA0</accession>
<dbReference type="Pfam" id="PF00126">
    <property type="entry name" value="HTH_1"/>
    <property type="match status" value="1"/>
</dbReference>
<dbReference type="InterPro" id="IPR036388">
    <property type="entry name" value="WH-like_DNA-bd_sf"/>
</dbReference>
<evidence type="ECO:0000256" key="1">
    <source>
        <dbReference type="ARBA" id="ARBA00009437"/>
    </source>
</evidence>
<keyword evidence="7" id="KW-1185">Reference proteome</keyword>
<gene>
    <name evidence="6" type="ORF">METEAL_36640</name>
</gene>
<evidence type="ECO:0000259" key="5">
    <source>
        <dbReference type="PROSITE" id="PS50931"/>
    </source>
</evidence>
<keyword evidence="4" id="KW-0804">Transcription</keyword>
<keyword evidence="3" id="KW-0238">DNA-binding</keyword>
<dbReference type="GO" id="GO:0003700">
    <property type="term" value="F:DNA-binding transcription factor activity"/>
    <property type="evidence" value="ECO:0007669"/>
    <property type="project" value="InterPro"/>
</dbReference>
<evidence type="ECO:0000256" key="2">
    <source>
        <dbReference type="ARBA" id="ARBA00023015"/>
    </source>
</evidence>
<organism evidence="6 7">
    <name type="scientific">Mesoterricola silvestris</name>
    <dbReference type="NCBI Taxonomy" id="2927979"/>
    <lineage>
        <taxon>Bacteria</taxon>
        <taxon>Pseudomonadati</taxon>
        <taxon>Acidobacteriota</taxon>
        <taxon>Holophagae</taxon>
        <taxon>Holophagales</taxon>
        <taxon>Holophagaceae</taxon>
        <taxon>Mesoterricola</taxon>
    </lineage>
</organism>
<reference evidence="7" key="1">
    <citation type="journal article" date="2023" name="Int. J. Syst. Evol. Microbiol.">
        <title>Mesoterricola silvestris gen. nov., sp. nov., Mesoterricola sediminis sp. nov., Geothrix oryzae sp. nov., Geothrix edaphica sp. nov., Geothrix rubra sp. nov., and Geothrix limicola sp. nov., six novel members of Acidobacteriota isolated from soils.</title>
        <authorList>
            <person name="Itoh H."/>
            <person name="Sugisawa Y."/>
            <person name="Mise K."/>
            <person name="Xu Z."/>
            <person name="Kuniyasu M."/>
            <person name="Ushijima N."/>
            <person name="Kawano K."/>
            <person name="Kobayashi E."/>
            <person name="Shiratori Y."/>
            <person name="Masuda Y."/>
            <person name="Senoo K."/>
        </authorList>
    </citation>
    <scope>NUCLEOTIDE SEQUENCE [LARGE SCALE GENOMIC DNA]</scope>
    <source>
        <strain evidence="7">W79</strain>
    </source>
</reference>
<evidence type="ECO:0000256" key="3">
    <source>
        <dbReference type="ARBA" id="ARBA00023125"/>
    </source>
</evidence>
<protein>
    <submittedName>
        <fullName evidence="6">LysR family transcriptional regulator</fullName>
    </submittedName>
</protein>